<reference evidence="3 4" key="1">
    <citation type="journal article" date="2013" name="BMC Genomics">
        <title>The genome and transcriptome of the pine saprophyte Ophiostoma piceae, and a comparison with the bark beetle-associated pine pathogen Grosmannia clavigera.</title>
        <authorList>
            <person name="Haridas S."/>
            <person name="Wang Y."/>
            <person name="Lim L."/>
            <person name="Massoumi Alamouti S."/>
            <person name="Jackman S."/>
            <person name="Docking R."/>
            <person name="Robertson G."/>
            <person name="Birol I."/>
            <person name="Bohlmann J."/>
            <person name="Breuil C."/>
        </authorList>
    </citation>
    <scope>NUCLEOTIDE SEQUENCE [LARGE SCALE GENOMIC DNA]</scope>
    <source>
        <strain evidence="3 4">UAMH 11346</strain>
    </source>
</reference>
<evidence type="ECO:0000313" key="4">
    <source>
        <dbReference type="Proteomes" id="UP000016923"/>
    </source>
</evidence>
<dbReference type="OrthoDB" id="5427070at2759"/>
<keyword evidence="2" id="KW-1133">Transmembrane helix</keyword>
<feature type="transmembrane region" description="Helical" evidence="2">
    <location>
        <begin position="12"/>
        <end position="30"/>
    </location>
</feature>
<feature type="compositionally biased region" description="Acidic residues" evidence="1">
    <location>
        <begin position="114"/>
        <end position="126"/>
    </location>
</feature>
<feature type="compositionally biased region" description="Low complexity" evidence="1">
    <location>
        <begin position="76"/>
        <end position="99"/>
    </location>
</feature>
<evidence type="ECO:0000256" key="2">
    <source>
        <dbReference type="SAM" id="Phobius"/>
    </source>
</evidence>
<keyword evidence="4" id="KW-1185">Reference proteome</keyword>
<feature type="compositionally biased region" description="Basic and acidic residues" evidence="1">
    <location>
        <begin position="146"/>
        <end position="155"/>
    </location>
</feature>
<feature type="region of interest" description="Disordered" evidence="1">
    <location>
        <begin position="76"/>
        <end position="174"/>
    </location>
</feature>
<dbReference type="EMBL" id="KE148151">
    <property type="protein sequence ID" value="EPE07171.1"/>
    <property type="molecule type" value="Genomic_DNA"/>
</dbReference>
<evidence type="ECO:0000313" key="3">
    <source>
        <dbReference type="EMBL" id="EPE07171.1"/>
    </source>
</evidence>
<keyword evidence="2" id="KW-0812">Transmembrane</keyword>
<feature type="compositionally biased region" description="Acidic residues" evidence="1">
    <location>
        <begin position="158"/>
        <end position="168"/>
    </location>
</feature>
<dbReference type="VEuPathDB" id="FungiDB:F503_07822"/>
<sequence length="174" mass="19326">MGDTASALKTVFIPALIALLLFLFLNYAIVPAWRLYRSRYGHYVPVEQLSSQTVSLGYRMHVAIGNFFSRASTATSNWRGRGQSGSSGNSTSGRGLGSRIRAMLGRRPSREYSEMDDDLLSDDGEELGTIRAPGADQPLGQPPAYDARRLSRELEQGFMDDSESESDDDQRQRR</sequence>
<keyword evidence="2" id="KW-0472">Membrane</keyword>
<dbReference type="HOGENOM" id="CLU_092550_0_1_1"/>
<evidence type="ECO:0000256" key="1">
    <source>
        <dbReference type="SAM" id="MobiDB-lite"/>
    </source>
</evidence>
<dbReference type="STRING" id="1262450.S3C5Q5"/>
<name>S3C5Q5_OPHP1</name>
<dbReference type="eggNOG" id="ENOG502SSYK">
    <property type="taxonomic scope" value="Eukaryota"/>
</dbReference>
<dbReference type="AlphaFoldDB" id="S3C5Q5"/>
<accession>S3C5Q5</accession>
<protein>
    <submittedName>
        <fullName evidence="3">Uncharacterized protein</fullName>
    </submittedName>
</protein>
<gene>
    <name evidence="3" type="ORF">F503_07822</name>
</gene>
<organism evidence="3 4">
    <name type="scientific">Ophiostoma piceae (strain UAMH 11346)</name>
    <name type="common">Sap stain fungus</name>
    <dbReference type="NCBI Taxonomy" id="1262450"/>
    <lineage>
        <taxon>Eukaryota</taxon>
        <taxon>Fungi</taxon>
        <taxon>Dikarya</taxon>
        <taxon>Ascomycota</taxon>
        <taxon>Pezizomycotina</taxon>
        <taxon>Sordariomycetes</taxon>
        <taxon>Sordariomycetidae</taxon>
        <taxon>Ophiostomatales</taxon>
        <taxon>Ophiostomataceae</taxon>
        <taxon>Ophiostoma</taxon>
    </lineage>
</organism>
<dbReference type="Proteomes" id="UP000016923">
    <property type="component" value="Unassembled WGS sequence"/>
</dbReference>
<proteinExistence type="predicted"/>